<dbReference type="InterPro" id="IPR006674">
    <property type="entry name" value="HD_domain"/>
</dbReference>
<evidence type="ECO:0000313" key="5">
    <source>
        <dbReference type="EMBL" id="RZS92710.1"/>
    </source>
</evidence>
<proteinExistence type="inferred from homology"/>
<dbReference type="InterPro" id="IPR006261">
    <property type="entry name" value="dGTPase"/>
</dbReference>
<dbReference type="InterPro" id="IPR003607">
    <property type="entry name" value="HD/PDEase_dom"/>
</dbReference>
<feature type="domain" description="HD" evidence="4">
    <location>
        <begin position="75"/>
        <end position="189"/>
    </location>
</feature>
<organism evidence="5 6">
    <name type="scientific">Cuneatibacter caecimuris</name>
    <dbReference type="NCBI Taxonomy" id="1796618"/>
    <lineage>
        <taxon>Bacteria</taxon>
        <taxon>Bacillati</taxon>
        <taxon>Bacillota</taxon>
        <taxon>Clostridia</taxon>
        <taxon>Lachnospirales</taxon>
        <taxon>Lachnospiraceae</taxon>
        <taxon>Cuneatibacter</taxon>
    </lineage>
</organism>
<comment type="caution">
    <text evidence="5">The sequence shown here is derived from an EMBL/GenBank/DDBJ whole genome shotgun (WGS) entry which is preliminary data.</text>
</comment>
<comment type="similarity">
    <text evidence="2">Belongs to the dGTPase family. Type 2 subfamily.</text>
</comment>
<dbReference type="InterPro" id="IPR023023">
    <property type="entry name" value="dNTPase_2"/>
</dbReference>
<dbReference type="InterPro" id="IPR051094">
    <property type="entry name" value="Diverse_Catalytic_Enzymes"/>
</dbReference>
<dbReference type="InterPro" id="IPR026875">
    <property type="entry name" value="PHydrolase_assoc_dom"/>
</dbReference>
<dbReference type="CDD" id="cd00077">
    <property type="entry name" value="HDc"/>
    <property type="match status" value="1"/>
</dbReference>
<dbReference type="GO" id="GO:0016793">
    <property type="term" value="F:triphosphoric monoester hydrolase activity"/>
    <property type="evidence" value="ECO:0007669"/>
    <property type="project" value="InterPro"/>
</dbReference>
<evidence type="ECO:0000256" key="3">
    <source>
        <dbReference type="SAM" id="MobiDB-lite"/>
    </source>
</evidence>
<dbReference type="Proteomes" id="UP000292927">
    <property type="component" value="Unassembled WGS sequence"/>
</dbReference>
<dbReference type="NCBIfam" id="TIGR01353">
    <property type="entry name" value="dGTP_triPase"/>
    <property type="match status" value="1"/>
</dbReference>
<accession>A0A4Q7P061</accession>
<evidence type="ECO:0000259" key="4">
    <source>
        <dbReference type="PROSITE" id="PS51831"/>
    </source>
</evidence>
<evidence type="ECO:0000256" key="1">
    <source>
        <dbReference type="ARBA" id="ARBA00022801"/>
    </source>
</evidence>
<dbReference type="EMBL" id="SGXF01000008">
    <property type="protein sequence ID" value="RZS92710.1"/>
    <property type="molecule type" value="Genomic_DNA"/>
</dbReference>
<evidence type="ECO:0000313" key="6">
    <source>
        <dbReference type="Proteomes" id="UP000292927"/>
    </source>
</evidence>
<dbReference type="HAMAP" id="MF_01212">
    <property type="entry name" value="dGTPase_type2"/>
    <property type="match status" value="1"/>
</dbReference>
<feature type="compositionally biased region" description="Basic and acidic residues" evidence="3">
    <location>
        <begin position="1"/>
        <end position="13"/>
    </location>
</feature>
<dbReference type="NCBIfam" id="NF002327">
    <property type="entry name" value="PRK01286.1-2"/>
    <property type="match status" value="1"/>
</dbReference>
<name>A0A4Q7P061_9FIRM</name>
<dbReference type="Pfam" id="PF01966">
    <property type="entry name" value="HD"/>
    <property type="match status" value="1"/>
</dbReference>
<gene>
    <name evidence="5" type="ORF">EV209_3009</name>
</gene>
<dbReference type="SUPFAM" id="SSF109604">
    <property type="entry name" value="HD-domain/PDEase-like"/>
    <property type="match status" value="1"/>
</dbReference>
<sequence length="338" mass="39139">MTIRESLEIREQETLSPYASQSSRSRGRSREEPQCDIRTVYQRDRDRILHSKSFRRLKHKTQVFLSPEGDHYRTRLTHTLEVAQISRTVAKALRLNEDLTEAIALGHDLGHTPFGHSGEDALDRAVAPAGLRFRHYLQSVRIVEYLEKDGEGLNLTWEVRDGILNHGTKGKPFTLEGKIVRICDKIAYINHDIDDAIRGQVLTENELPEEYTDILGHSVRSRLNRLIHDVVTNSMDKPDIIQSPEVGEAMLGLREFMFRHVYKSNIVKQEEAKAKKMLQNLFDYYMDHMEILPPEYLRMLAAGEPKEVVVCDYIAGMTDQYAVAKFEEFFVPRSWNHY</sequence>
<dbReference type="PANTHER" id="PTHR35795:SF1">
    <property type="entry name" value="BIS(5'-NUCLEOSYL)-TETRAPHOSPHATASE, SYMMETRICAL"/>
    <property type="match status" value="1"/>
</dbReference>
<protein>
    <recommendedName>
        <fullName evidence="2">Deoxyguanosinetriphosphate triphosphohydrolase-like protein</fullName>
    </recommendedName>
</protein>
<dbReference type="Pfam" id="PF13286">
    <property type="entry name" value="HD_assoc"/>
    <property type="match status" value="1"/>
</dbReference>
<dbReference type="SMART" id="SM00471">
    <property type="entry name" value="HDc"/>
    <property type="match status" value="1"/>
</dbReference>
<evidence type="ECO:0000256" key="2">
    <source>
        <dbReference type="HAMAP-Rule" id="MF_01212"/>
    </source>
</evidence>
<keyword evidence="1 2" id="KW-0378">Hydrolase</keyword>
<dbReference type="OrthoDB" id="9803619at2"/>
<keyword evidence="6" id="KW-1185">Reference proteome</keyword>
<dbReference type="Gene3D" id="1.10.3210.10">
    <property type="entry name" value="Hypothetical protein af1432"/>
    <property type="match status" value="1"/>
</dbReference>
<dbReference type="PROSITE" id="PS51831">
    <property type="entry name" value="HD"/>
    <property type="match status" value="1"/>
</dbReference>
<feature type="region of interest" description="Disordered" evidence="3">
    <location>
        <begin position="1"/>
        <end position="34"/>
    </location>
</feature>
<dbReference type="RefSeq" id="WP_130436239.1">
    <property type="nucleotide sequence ID" value="NZ_SGXF01000008.1"/>
</dbReference>
<dbReference type="PANTHER" id="PTHR35795">
    <property type="entry name" value="SLR1885 PROTEIN"/>
    <property type="match status" value="1"/>
</dbReference>
<reference evidence="5 6" key="1">
    <citation type="submission" date="2019-02" db="EMBL/GenBank/DDBJ databases">
        <title>Genomic Encyclopedia of Type Strains, Phase IV (KMG-IV): sequencing the most valuable type-strain genomes for metagenomic binning, comparative biology and taxonomic classification.</title>
        <authorList>
            <person name="Goeker M."/>
        </authorList>
    </citation>
    <scope>NUCLEOTIDE SEQUENCE [LARGE SCALE GENOMIC DNA]</scope>
    <source>
        <strain evidence="5 6">DSM 29486</strain>
    </source>
</reference>
<dbReference type="AlphaFoldDB" id="A0A4Q7P061"/>